<dbReference type="OrthoDB" id="783974at2759"/>
<evidence type="ECO:0000313" key="2">
    <source>
        <dbReference type="Proteomes" id="UP000242715"/>
    </source>
</evidence>
<name>A0A2Z6MJU0_TRISU</name>
<accession>A0A2Z6MJU0</accession>
<dbReference type="AlphaFoldDB" id="A0A2Z6MJU0"/>
<dbReference type="EMBL" id="DF973491">
    <property type="protein sequence ID" value="GAU32448.1"/>
    <property type="molecule type" value="Genomic_DNA"/>
</dbReference>
<sequence length="75" mass="8114">MVENEFVFAGGDVESEADGLNAIERVGVAAEHRGLLRDETVFQLIQKWLGVEPIVSKQSMTSKVADANAINPMAL</sequence>
<proteinExistence type="predicted"/>
<dbReference type="Proteomes" id="UP000242715">
    <property type="component" value="Unassembled WGS sequence"/>
</dbReference>
<evidence type="ECO:0000313" key="1">
    <source>
        <dbReference type="EMBL" id="GAU32448.1"/>
    </source>
</evidence>
<organism evidence="1 2">
    <name type="scientific">Trifolium subterraneum</name>
    <name type="common">Subterranean clover</name>
    <dbReference type="NCBI Taxonomy" id="3900"/>
    <lineage>
        <taxon>Eukaryota</taxon>
        <taxon>Viridiplantae</taxon>
        <taxon>Streptophyta</taxon>
        <taxon>Embryophyta</taxon>
        <taxon>Tracheophyta</taxon>
        <taxon>Spermatophyta</taxon>
        <taxon>Magnoliopsida</taxon>
        <taxon>eudicotyledons</taxon>
        <taxon>Gunneridae</taxon>
        <taxon>Pentapetalae</taxon>
        <taxon>rosids</taxon>
        <taxon>fabids</taxon>
        <taxon>Fabales</taxon>
        <taxon>Fabaceae</taxon>
        <taxon>Papilionoideae</taxon>
        <taxon>50 kb inversion clade</taxon>
        <taxon>NPAAA clade</taxon>
        <taxon>Hologalegina</taxon>
        <taxon>IRL clade</taxon>
        <taxon>Trifolieae</taxon>
        <taxon>Trifolium</taxon>
    </lineage>
</organism>
<protein>
    <submittedName>
        <fullName evidence="1">Uncharacterized protein</fullName>
    </submittedName>
</protein>
<keyword evidence="2" id="KW-1185">Reference proteome</keyword>
<reference evidence="2" key="1">
    <citation type="journal article" date="2017" name="Front. Plant Sci.">
        <title>Climate Clever Clovers: New Paradigm to Reduce the Environmental Footprint of Ruminants by Breeding Low Methanogenic Forages Utilizing Haplotype Variation.</title>
        <authorList>
            <person name="Kaur P."/>
            <person name="Appels R."/>
            <person name="Bayer P.E."/>
            <person name="Keeble-Gagnere G."/>
            <person name="Wang J."/>
            <person name="Hirakawa H."/>
            <person name="Shirasawa K."/>
            <person name="Vercoe P."/>
            <person name="Stefanova K."/>
            <person name="Durmic Z."/>
            <person name="Nichols P."/>
            <person name="Revell C."/>
            <person name="Isobe S.N."/>
            <person name="Edwards D."/>
            <person name="Erskine W."/>
        </authorList>
    </citation>
    <scope>NUCLEOTIDE SEQUENCE [LARGE SCALE GENOMIC DNA]</scope>
    <source>
        <strain evidence="2">cv. Daliak</strain>
    </source>
</reference>
<gene>
    <name evidence="1" type="ORF">TSUD_158460</name>
</gene>